<feature type="non-terminal residue" evidence="1">
    <location>
        <position position="1"/>
    </location>
</feature>
<dbReference type="Gene3D" id="1.10.150.530">
    <property type="match status" value="1"/>
</dbReference>
<organism evidence="1">
    <name type="scientific">marine metagenome</name>
    <dbReference type="NCBI Taxonomy" id="408172"/>
    <lineage>
        <taxon>unclassified sequences</taxon>
        <taxon>metagenomes</taxon>
        <taxon>ecological metagenomes</taxon>
    </lineage>
</organism>
<name>A0A382IWW9_9ZZZZ</name>
<dbReference type="AlphaFoldDB" id="A0A382IWW9"/>
<dbReference type="EMBL" id="UINC01070307">
    <property type="protein sequence ID" value="SVC04354.1"/>
    <property type="molecule type" value="Genomic_DNA"/>
</dbReference>
<sequence length="45" mass="5240">VTAVDKETAPSLIGLTRPELRNVLAKLGVPERQRNMRVRQLWKWI</sequence>
<gene>
    <name evidence="1" type="ORF">METZ01_LOCUS257208</name>
</gene>
<protein>
    <recommendedName>
        <fullName evidence="2">23S rRNA (Adenine(2503)-C(2))-methyltransferase RlmN</fullName>
    </recommendedName>
</protein>
<evidence type="ECO:0000313" key="1">
    <source>
        <dbReference type="EMBL" id="SVC04354.1"/>
    </source>
</evidence>
<evidence type="ECO:0008006" key="2">
    <source>
        <dbReference type="Google" id="ProtNLM"/>
    </source>
</evidence>
<feature type="non-terminal residue" evidence="1">
    <location>
        <position position="45"/>
    </location>
</feature>
<proteinExistence type="predicted"/>
<reference evidence="1" key="1">
    <citation type="submission" date="2018-05" db="EMBL/GenBank/DDBJ databases">
        <authorList>
            <person name="Lanie J.A."/>
            <person name="Ng W.-L."/>
            <person name="Kazmierczak K.M."/>
            <person name="Andrzejewski T.M."/>
            <person name="Davidsen T.M."/>
            <person name="Wayne K.J."/>
            <person name="Tettelin H."/>
            <person name="Glass J.I."/>
            <person name="Rusch D."/>
            <person name="Podicherti R."/>
            <person name="Tsui H.-C.T."/>
            <person name="Winkler M.E."/>
        </authorList>
    </citation>
    <scope>NUCLEOTIDE SEQUENCE</scope>
</reference>
<accession>A0A382IWW9</accession>